<dbReference type="Proteomes" id="UP001596513">
    <property type="component" value="Unassembled WGS sequence"/>
</dbReference>
<dbReference type="EMBL" id="JBHTEK010000001">
    <property type="protein sequence ID" value="MFC7667051.1"/>
    <property type="molecule type" value="Genomic_DNA"/>
</dbReference>
<comment type="caution">
    <text evidence="1">The sequence shown here is derived from an EMBL/GenBank/DDBJ whole genome shotgun (WGS) entry which is preliminary data.</text>
</comment>
<protein>
    <recommendedName>
        <fullName evidence="3">AraC family transcriptional regulator</fullName>
    </recommendedName>
</protein>
<name>A0ABW2U2J3_9BACT</name>
<reference evidence="2" key="1">
    <citation type="journal article" date="2019" name="Int. J. Syst. Evol. Microbiol.">
        <title>The Global Catalogue of Microorganisms (GCM) 10K type strain sequencing project: providing services to taxonomists for standard genome sequencing and annotation.</title>
        <authorList>
            <consortium name="The Broad Institute Genomics Platform"/>
            <consortium name="The Broad Institute Genome Sequencing Center for Infectious Disease"/>
            <person name="Wu L."/>
            <person name="Ma J."/>
        </authorList>
    </citation>
    <scope>NUCLEOTIDE SEQUENCE [LARGE SCALE GENOMIC DNA]</scope>
    <source>
        <strain evidence="2">JCM 19635</strain>
    </source>
</reference>
<accession>A0ABW2U2J3</accession>
<organism evidence="1 2">
    <name type="scientific">Hymenobacter humi</name>
    <dbReference type="NCBI Taxonomy" id="1411620"/>
    <lineage>
        <taxon>Bacteria</taxon>
        <taxon>Pseudomonadati</taxon>
        <taxon>Bacteroidota</taxon>
        <taxon>Cytophagia</taxon>
        <taxon>Cytophagales</taxon>
        <taxon>Hymenobacteraceae</taxon>
        <taxon>Hymenobacter</taxon>
    </lineage>
</organism>
<sequence length="63" mass="6906">MNEQVALSNHDPAFEEPKVGVANDTRTILTLVVGYADLRFNEGNHPSSTWQLSIPSFATLTFG</sequence>
<evidence type="ECO:0000313" key="1">
    <source>
        <dbReference type="EMBL" id="MFC7667051.1"/>
    </source>
</evidence>
<keyword evidence="2" id="KW-1185">Reference proteome</keyword>
<evidence type="ECO:0008006" key="3">
    <source>
        <dbReference type="Google" id="ProtNLM"/>
    </source>
</evidence>
<dbReference type="RefSeq" id="WP_380201271.1">
    <property type="nucleotide sequence ID" value="NZ_JBHTEK010000001.1"/>
</dbReference>
<gene>
    <name evidence="1" type="ORF">ACFQT0_06180</name>
</gene>
<evidence type="ECO:0000313" key="2">
    <source>
        <dbReference type="Proteomes" id="UP001596513"/>
    </source>
</evidence>
<proteinExistence type="predicted"/>